<dbReference type="AlphaFoldDB" id="A0A0F9TCY5"/>
<sequence length="100" mass="11641">MKNYKSGDKITILINGQSYETYIDEHGVQRFPTNTVLDYLFNVGRLDLNQLCIDYQNGKFDKDDYMKLNMDLGYSICGFADLSSFEDYEIINPVWNEDDA</sequence>
<gene>
    <name evidence="1" type="ORF">LCGC14_0669240</name>
</gene>
<reference evidence="1" key="1">
    <citation type="journal article" date="2015" name="Nature">
        <title>Complex archaea that bridge the gap between prokaryotes and eukaryotes.</title>
        <authorList>
            <person name="Spang A."/>
            <person name="Saw J.H."/>
            <person name="Jorgensen S.L."/>
            <person name="Zaremba-Niedzwiedzka K."/>
            <person name="Martijn J."/>
            <person name="Lind A.E."/>
            <person name="van Eijk R."/>
            <person name="Schleper C."/>
            <person name="Guy L."/>
            <person name="Ettema T.J."/>
        </authorList>
    </citation>
    <scope>NUCLEOTIDE SEQUENCE</scope>
</reference>
<proteinExistence type="predicted"/>
<protein>
    <submittedName>
        <fullName evidence="1">Uncharacterized protein</fullName>
    </submittedName>
</protein>
<accession>A0A0F9TCY5</accession>
<name>A0A0F9TCY5_9ZZZZ</name>
<dbReference type="EMBL" id="LAZR01001311">
    <property type="protein sequence ID" value="KKN46796.1"/>
    <property type="molecule type" value="Genomic_DNA"/>
</dbReference>
<comment type="caution">
    <text evidence="1">The sequence shown here is derived from an EMBL/GenBank/DDBJ whole genome shotgun (WGS) entry which is preliminary data.</text>
</comment>
<organism evidence="1">
    <name type="scientific">marine sediment metagenome</name>
    <dbReference type="NCBI Taxonomy" id="412755"/>
    <lineage>
        <taxon>unclassified sequences</taxon>
        <taxon>metagenomes</taxon>
        <taxon>ecological metagenomes</taxon>
    </lineage>
</organism>
<evidence type="ECO:0000313" key="1">
    <source>
        <dbReference type="EMBL" id="KKN46796.1"/>
    </source>
</evidence>